<organism evidence="5 6">
    <name type="scientific">Spongiibacter nanhainus</name>
    <dbReference type="NCBI Taxonomy" id="2794344"/>
    <lineage>
        <taxon>Bacteria</taxon>
        <taxon>Pseudomonadati</taxon>
        <taxon>Pseudomonadota</taxon>
        <taxon>Gammaproteobacteria</taxon>
        <taxon>Cellvibrionales</taxon>
        <taxon>Spongiibacteraceae</taxon>
        <taxon>Spongiibacter</taxon>
    </lineage>
</organism>
<dbReference type="InterPro" id="IPR016171">
    <property type="entry name" value="Vanillyl_alc_oxidase_C-sub2"/>
</dbReference>
<keyword evidence="2" id="KW-0560">Oxidoreductase</keyword>
<feature type="domain" description="FAD-binding PCMH-type" evidence="4">
    <location>
        <begin position="55"/>
        <end position="222"/>
    </location>
</feature>
<dbReference type="Proteomes" id="UP000596063">
    <property type="component" value="Chromosome"/>
</dbReference>
<sequence length="469" mass="51729">MKRRQFITSASAVAAASATGLTACGQAEQGPAPVLPKIGPDGKRLIPWQNWSGYRHCYPAGRSAPQDEAALAELLKNAEGTVRPVGAGHSFTELVPTDGEIVSLRHFSGMRGHDAEAMTATFGAGTKISQIGAPLDAVGQALANMPDIDDQTLAGAMATATHGTGESLGALHSYVTGLRLVTPTGEVLDCNREQNADVFDAARVSVGALGVITEYTLQNVPATRMKRTVWMAPREELMEQYDQLAAENHSFEIYVVPHFNQALGVTINPSDEPISPRSGDPDSNAAMELKKLRDLLSWWPAARRRIGDAAVSDYPAQENVDSWYRIFPSERPVRFNEMEYHMDREQLLPTLRKVLAHVEKHHPEVFLPFEVRVVNGEQDDAWLSPFYRHASASIAVHRYYAEDPLPLFNSTEPLLKATGGRPHWGKMNTMSSAEFAARYPRWDEFCRLRAELDPAGRMLNPYLKKVFAV</sequence>
<dbReference type="KEGG" id="snan:I6N98_12930"/>
<accession>A0A7T4QYR4</accession>
<evidence type="ECO:0000256" key="1">
    <source>
        <dbReference type="ARBA" id="ARBA00022827"/>
    </source>
</evidence>
<dbReference type="InterPro" id="IPR007173">
    <property type="entry name" value="ALO_C"/>
</dbReference>
<dbReference type="GO" id="GO:0071949">
    <property type="term" value="F:FAD binding"/>
    <property type="evidence" value="ECO:0007669"/>
    <property type="project" value="InterPro"/>
</dbReference>
<evidence type="ECO:0000313" key="6">
    <source>
        <dbReference type="Proteomes" id="UP000596063"/>
    </source>
</evidence>
<dbReference type="Gene3D" id="3.30.43.10">
    <property type="entry name" value="Uridine Diphospho-n-acetylenolpyruvylglucosamine Reductase, domain 2"/>
    <property type="match status" value="1"/>
</dbReference>
<dbReference type="PANTHER" id="PTHR43762:SF1">
    <property type="entry name" value="D-ARABINONO-1,4-LACTONE OXIDASE"/>
    <property type="match status" value="1"/>
</dbReference>
<feature type="chain" id="PRO_5032539268" evidence="3">
    <location>
        <begin position="24"/>
        <end position="469"/>
    </location>
</feature>
<dbReference type="InterPro" id="IPR016166">
    <property type="entry name" value="FAD-bd_PCMH"/>
</dbReference>
<keyword evidence="1" id="KW-0274">FAD</keyword>
<dbReference type="GO" id="GO:0003885">
    <property type="term" value="F:D-arabinono-1,4-lactone oxidase activity"/>
    <property type="evidence" value="ECO:0007669"/>
    <property type="project" value="InterPro"/>
</dbReference>
<keyword evidence="6" id="KW-1185">Reference proteome</keyword>
<dbReference type="EMBL" id="CP066167">
    <property type="protein sequence ID" value="QQD17265.1"/>
    <property type="molecule type" value="Genomic_DNA"/>
</dbReference>
<dbReference type="AlphaFoldDB" id="A0A7T4QYR4"/>
<dbReference type="NCBIfam" id="TIGR01679">
    <property type="entry name" value="bact_FAD_ox"/>
    <property type="match status" value="1"/>
</dbReference>
<dbReference type="PANTHER" id="PTHR43762">
    <property type="entry name" value="L-GULONOLACTONE OXIDASE"/>
    <property type="match status" value="1"/>
</dbReference>
<keyword evidence="3" id="KW-0732">Signal</keyword>
<feature type="signal peptide" evidence="3">
    <location>
        <begin position="1"/>
        <end position="23"/>
    </location>
</feature>
<dbReference type="PROSITE" id="PS51387">
    <property type="entry name" value="FAD_PCMH"/>
    <property type="match status" value="1"/>
</dbReference>
<evidence type="ECO:0000259" key="4">
    <source>
        <dbReference type="PROSITE" id="PS51387"/>
    </source>
</evidence>
<keyword evidence="1" id="KW-0285">Flavoprotein</keyword>
<protein>
    <submittedName>
        <fullName evidence="5">FAD-binding protein</fullName>
    </submittedName>
</protein>
<dbReference type="InterPro" id="IPR006094">
    <property type="entry name" value="Oxid_FAD_bind_N"/>
</dbReference>
<dbReference type="RefSeq" id="WP_198568767.1">
    <property type="nucleotide sequence ID" value="NZ_CP066167.1"/>
</dbReference>
<dbReference type="Gene3D" id="3.30.465.10">
    <property type="match status" value="1"/>
</dbReference>
<dbReference type="Pfam" id="PF01565">
    <property type="entry name" value="FAD_binding_4"/>
    <property type="match status" value="1"/>
</dbReference>
<dbReference type="Pfam" id="PF04030">
    <property type="entry name" value="ALO"/>
    <property type="match status" value="1"/>
</dbReference>
<evidence type="ECO:0000256" key="2">
    <source>
        <dbReference type="ARBA" id="ARBA00023002"/>
    </source>
</evidence>
<gene>
    <name evidence="5" type="ORF">I6N98_12930</name>
</gene>
<name>A0A7T4QYR4_9GAMM</name>
<evidence type="ECO:0000313" key="5">
    <source>
        <dbReference type="EMBL" id="QQD17265.1"/>
    </source>
</evidence>
<proteinExistence type="predicted"/>
<dbReference type="InterPro" id="IPR016169">
    <property type="entry name" value="FAD-bd_PCMH_sub2"/>
</dbReference>
<dbReference type="GO" id="GO:0016020">
    <property type="term" value="C:membrane"/>
    <property type="evidence" value="ECO:0007669"/>
    <property type="project" value="InterPro"/>
</dbReference>
<dbReference type="InterPro" id="IPR036318">
    <property type="entry name" value="FAD-bd_PCMH-like_sf"/>
</dbReference>
<dbReference type="Gene3D" id="1.10.45.10">
    <property type="entry name" value="Vanillyl-alcohol Oxidase, Chain A, domain 4"/>
    <property type="match status" value="1"/>
</dbReference>
<dbReference type="Gene3D" id="3.30.70.2520">
    <property type="match status" value="1"/>
</dbReference>
<dbReference type="PIRSF" id="PIRSF000136">
    <property type="entry name" value="LGO_GLO"/>
    <property type="match status" value="1"/>
</dbReference>
<dbReference type="InterPro" id="IPR016167">
    <property type="entry name" value="FAD-bd_PCMH_sub1"/>
</dbReference>
<reference evidence="5 6" key="1">
    <citation type="submission" date="2020-12" db="EMBL/GenBank/DDBJ databases">
        <authorList>
            <person name="Shan Y."/>
        </authorList>
    </citation>
    <scope>NUCLEOTIDE SEQUENCE [LARGE SCALE GENOMIC DNA]</scope>
    <source>
        <strain evidence="6">csc3.9</strain>
    </source>
</reference>
<dbReference type="InterPro" id="IPR010031">
    <property type="entry name" value="FAD_lactone_oxidase-like"/>
</dbReference>
<dbReference type="PROSITE" id="PS51257">
    <property type="entry name" value="PROKAR_LIPOPROTEIN"/>
    <property type="match status" value="1"/>
</dbReference>
<evidence type="ECO:0000256" key="3">
    <source>
        <dbReference type="SAM" id="SignalP"/>
    </source>
</evidence>
<dbReference type="SUPFAM" id="SSF56176">
    <property type="entry name" value="FAD-binding/transporter-associated domain-like"/>
    <property type="match status" value="1"/>
</dbReference>